<dbReference type="AlphaFoldDB" id="A0A164ZPY0"/>
<sequence>MQLGQHRKLARGRLERLMEECKASVKVKVEHLLFHAKQMFGYSKVRYRSLARNENRLALLLGFANLLRAQSCTA</sequence>
<name>A0A164ZPY0_9SYNE</name>
<protein>
    <submittedName>
        <fullName evidence="1">Mobile element protein</fullName>
    </submittedName>
</protein>
<dbReference type="Proteomes" id="UP000182631">
    <property type="component" value="Unassembled WGS sequence"/>
</dbReference>
<organism evidence="1 2">
    <name type="scientific">Candidatus Synechococcus spongiarum</name>
    <dbReference type="NCBI Taxonomy" id="431041"/>
    <lineage>
        <taxon>Bacteria</taxon>
        <taxon>Bacillati</taxon>
        <taxon>Cyanobacteriota</taxon>
        <taxon>Cyanophyceae</taxon>
        <taxon>Synechococcales</taxon>
        <taxon>Synechococcaceae</taxon>
        <taxon>Synechococcus</taxon>
    </lineage>
</organism>
<evidence type="ECO:0000313" key="1">
    <source>
        <dbReference type="EMBL" id="SAY38369.1"/>
    </source>
</evidence>
<gene>
    <name evidence="1" type="ORF">FLM9_227</name>
</gene>
<keyword evidence="2" id="KW-1185">Reference proteome</keyword>
<proteinExistence type="predicted"/>
<accession>A0A164ZPY0</accession>
<dbReference type="EMBL" id="FITM01000025">
    <property type="protein sequence ID" value="SAY38369.1"/>
    <property type="molecule type" value="Genomic_DNA"/>
</dbReference>
<reference evidence="2" key="1">
    <citation type="submission" date="2016-02" db="EMBL/GenBank/DDBJ databases">
        <authorList>
            <person name="liu f."/>
        </authorList>
    </citation>
    <scope>NUCLEOTIDE SEQUENCE [LARGE SCALE GENOMIC DNA]</scope>
</reference>
<evidence type="ECO:0000313" key="2">
    <source>
        <dbReference type="Proteomes" id="UP000182631"/>
    </source>
</evidence>